<keyword evidence="2" id="KW-0472">Membrane</keyword>
<accession>A0A7C8MU99</accession>
<dbReference type="GO" id="GO:0008168">
    <property type="term" value="F:methyltransferase activity"/>
    <property type="evidence" value="ECO:0007669"/>
    <property type="project" value="TreeGrafter"/>
</dbReference>
<gene>
    <name evidence="3" type="ORF">GQX73_g1800</name>
</gene>
<dbReference type="PANTHER" id="PTHR42912:SF83">
    <property type="entry name" value="METHYLTRANSFERASE TYPE 11 DOMAIN-CONTAINING PROTEIN"/>
    <property type="match status" value="1"/>
</dbReference>
<organism evidence="3 4">
    <name type="scientific">Xylaria multiplex</name>
    <dbReference type="NCBI Taxonomy" id="323545"/>
    <lineage>
        <taxon>Eukaryota</taxon>
        <taxon>Fungi</taxon>
        <taxon>Dikarya</taxon>
        <taxon>Ascomycota</taxon>
        <taxon>Pezizomycotina</taxon>
        <taxon>Sordariomycetes</taxon>
        <taxon>Xylariomycetidae</taxon>
        <taxon>Xylariales</taxon>
        <taxon>Xylariaceae</taxon>
        <taxon>Xylaria</taxon>
    </lineage>
</organism>
<feature type="compositionally biased region" description="Low complexity" evidence="1">
    <location>
        <begin position="63"/>
        <end position="81"/>
    </location>
</feature>
<proteinExistence type="predicted"/>
<dbReference type="Proteomes" id="UP000481858">
    <property type="component" value="Unassembled WGS sequence"/>
</dbReference>
<feature type="region of interest" description="Disordered" evidence="1">
    <location>
        <begin position="43"/>
        <end position="84"/>
    </location>
</feature>
<name>A0A7C8MU99_9PEZI</name>
<dbReference type="Gene3D" id="3.40.50.150">
    <property type="entry name" value="Vaccinia Virus protein VP39"/>
    <property type="match status" value="1"/>
</dbReference>
<dbReference type="PANTHER" id="PTHR42912">
    <property type="entry name" value="METHYLTRANSFERASE"/>
    <property type="match status" value="1"/>
</dbReference>
<dbReference type="InterPro" id="IPR029063">
    <property type="entry name" value="SAM-dependent_MTases_sf"/>
</dbReference>
<reference evidence="3 4" key="1">
    <citation type="submission" date="2019-12" db="EMBL/GenBank/DDBJ databases">
        <title>Draft genome sequence of the ascomycete Xylaria multiplex DSM 110363.</title>
        <authorList>
            <person name="Buettner E."/>
            <person name="Kellner H."/>
        </authorList>
    </citation>
    <scope>NUCLEOTIDE SEQUENCE [LARGE SCALE GENOMIC DNA]</scope>
    <source>
        <strain evidence="3 4">DSM 110363</strain>
    </source>
</reference>
<dbReference type="OrthoDB" id="416496at2759"/>
<dbReference type="AlphaFoldDB" id="A0A7C8MU99"/>
<keyword evidence="2" id="KW-1133">Transmembrane helix</keyword>
<sequence>MQPLYGSASCAVARSLARNYRLARNIQGFARQSHEGFRLIRRQASSKAQNPSKKSAAKPLPYQPTQPRAQPKRPAQQQQQKQSEKSVSDLVRERWFAILGFGSALGCLGYFTASLAMYWRSDPAPCYPLGCEPEEPTGRPSIQSPYEFDLHLDKSEWRYGITRLRRELGAAARGHVLEVAIGTGRNLEFYPWGTVTESLVPPEEREKAKAKSSSWIPSWGSEKSSKATQENDGAVLSFTGVDISPGMLDITLQRMRGVVPHMTGQIPKKPSFAMLAAKHRDNEKPQGSHVVSFLSDRIRLLQSDVQSALPVPPTLSSPSDTRPPTKYDTILQTFGLCSVKDPVALLSLMASSLQPNTGRIILLEHGRSIWDFVNGLLDRGARAHHQRFGCWWNRDIEVIVNEAARRVPGLEILRVERPGWATAGTHVVVELRMRDASTMSEERPKEQKVTGWASIFSSILSTKAPEDPKKSN</sequence>
<dbReference type="InterPro" id="IPR050508">
    <property type="entry name" value="Methyltransf_Superfamily"/>
</dbReference>
<keyword evidence="2" id="KW-0812">Transmembrane</keyword>
<evidence type="ECO:0000313" key="3">
    <source>
        <dbReference type="EMBL" id="KAF2971690.1"/>
    </source>
</evidence>
<feature type="transmembrane region" description="Helical" evidence="2">
    <location>
        <begin position="95"/>
        <end position="119"/>
    </location>
</feature>
<evidence type="ECO:0000256" key="1">
    <source>
        <dbReference type="SAM" id="MobiDB-lite"/>
    </source>
</evidence>
<feature type="compositionally biased region" description="Polar residues" evidence="1">
    <location>
        <begin position="43"/>
        <end position="53"/>
    </location>
</feature>
<keyword evidence="4" id="KW-1185">Reference proteome</keyword>
<dbReference type="EMBL" id="WUBL01000011">
    <property type="protein sequence ID" value="KAF2971690.1"/>
    <property type="molecule type" value="Genomic_DNA"/>
</dbReference>
<dbReference type="SUPFAM" id="SSF53335">
    <property type="entry name" value="S-adenosyl-L-methionine-dependent methyltransferases"/>
    <property type="match status" value="1"/>
</dbReference>
<evidence type="ECO:0008006" key="5">
    <source>
        <dbReference type="Google" id="ProtNLM"/>
    </source>
</evidence>
<comment type="caution">
    <text evidence="3">The sequence shown here is derived from an EMBL/GenBank/DDBJ whole genome shotgun (WGS) entry which is preliminary data.</text>
</comment>
<feature type="region of interest" description="Disordered" evidence="1">
    <location>
        <begin position="201"/>
        <end position="229"/>
    </location>
</feature>
<evidence type="ECO:0000256" key="2">
    <source>
        <dbReference type="SAM" id="Phobius"/>
    </source>
</evidence>
<protein>
    <recommendedName>
        <fullName evidence="5">Methyltransferase type 11 domain-containing protein</fullName>
    </recommendedName>
</protein>
<evidence type="ECO:0000313" key="4">
    <source>
        <dbReference type="Proteomes" id="UP000481858"/>
    </source>
</evidence>
<dbReference type="InParanoid" id="A0A7C8MU99"/>